<keyword evidence="1" id="KW-0732">Signal</keyword>
<evidence type="ECO:0008006" key="4">
    <source>
        <dbReference type="Google" id="ProtNLM"/>
    </source>
</evidence>
<sequence>MTAVLLTLCLTTAPLQAQELNIQPKLPDLSHILPPSTDIQPLPFSTLSEPEKEYPELVLQAKLTDETADIRNGLTWRVFSPDAGEDGQLPLIATAKGGTVTFTLPKGSYLVHVAYGRAGATKRITMRDEPRQETMVLEAGGLKLNAVLPDGKHPIADLLRFSIYGDDDTSNDRSLILPDVKPDAITRLNAGTYHVISNYGNANAVIRADIRVEAGKLTEATVEHRAANVTLKLVREKGGEALADTSWSVLNASGDGVRESVGAYASMVLSEGEYIAIAKNKDRIYQRDFKVVSGQNDEVDVIASAEFEANNDATDSD</sequence>
<protein>
    <recommendedName>
        <fullName evidence="4">DUF4198 domain-containing protein</fullName>
    </recommendedName>
</protein>
<dbReference type="RefSeq" id="WP_184224164.1">
    <property type="nucleotide sequence ID" value="NZ_JACIIU010000017.1"/>
</dbReference>
<feature type="signal peptide" evidence="1">
    <location>
        <begin position="1"/>
        <end position="17"/>
    </location>
</feature>
<dbReference type="Proteomes" id="UP000555393">
    <property type="component" value="Unassembled WGS sequence"/>
</dbReference>
<proteinExistence type="predicted"/>
<reference evidence="2 3" key="1">
    <citation type="submission" date="2020-08" db="EMBL/GenBank/DDBJ databases">
        <title>Genomic Encyclopedia of Type Strains, Phase IV (KMG-IV): sequencing the most valuable type-strain genomes for metagenomic binning, comparative biology and taxonomic classification.</title>
        <authorList>
            <person name="Goeker M."/>
        </authorList>
    </citation>
    <scope>NUCLEOTIDE SEQUENCE [LARGE SCALE GENOMIC DNA]</scope>
    <source>
        <strain evidence="2 3">DSM 22336</strain>
    </source>
</reference>
<name>A0A841M058_9HYPH</name>
<dbReference type="AlphaFoldDB" id="A0A841M058"/>
<feature type="chain" id="PRO_5032917220" description="DUF4198 domain-containing protein" evidence="1">
    <location>
        <begin position="18"/>
        <end position="317"/>
    </location>
</feature>
<dbReference type="EMBL" id="JACIIU010000017">
    <property type="protein sequence ID" value="MBB6262152.1"/>
    <property type="molecule type" value="Genomic_DNA"/>
</dbReference>
<organism evidence="2 3">
    <name type="scientific">Paenochrobactrum gallinarii</name>
    <dbReference type="NCBI Taxonomy" id="643673"/>
    <lineage>
        <taxon>Bacteria</taxon>
        <taxon>Pseudomonadati</taxon>
        <taxon>Pseudomonadota</taxon>
        <taxon>Alphaproteobacteria</taxon>
        <taxon>Hyphomicrobiales</taxon>
        <taxon>Brucellaceae</taxon>
        <taxon>Paenochrobactrum</taxon>
    </lineage>
</organism>
<accession>A0A841M058</accession>
<evidence type="ECO:0000313" key="3">
    <source>
        <dbReference type="Proteomes" id="UP000555393"/>
    </source>
</evidence>
<comment type="caution">
    <text evidence="2">The sequence shown here is derived from an EMBL/GenBank/DDBJ whole genome shotgun (WGS) entry which is preliminary data.</text>
</comment>
<gene>
    <name evidence="2" type="ORF">FHS77_002720</name>
</gene>
<keyword evidence="3" id="KW-1185">Reference proteome</keyword>
<evidence type="ECO:0000256" key="1">
    <source>
        <dbReference type="SAM" id="SignalP"/>
    </source>
</evidence>
<evidence type="ECO:0000313" key="2">
    <source>
        <dbReference type="EMBL" id="MBB6262152.1"/>
    </source>
</evidence>